<gene>
    <name evidence="1" type="ORF">AC625_16795</name>
</gene>
<evidence type="ECO:0000313" key="1">
    <source>
        <dbReference type="EMBL" id="KMY50981.1"/>
    </source>
</evidence>
<sequence>MPDANKIVLRMLGIVNQNDKSHYYKLLNGEKEGLFGRKKYGKRMYQVRRKDIIQYAEKCFQNEK</sequence>
<proteinExistence type="predicted"/>
<dbReference type="RefSeq" id="WP_049682331.1">
    <property type="nucleotide sequence ID" value="NZ_LFZW01000001.1"/>
</dbReference>
<dbReference type="PATRIC" id="fig|1679170.3.peg.3814"/>
<reference evidence="2" key="1">
    <citation type="submission" date="2015-07" db="EMBL/GenBank/DDBJ databases">
        <title>Genome sequencing project for genomic taxonomy and phylogenomics of Bacillus-like bacteria.</title>
        <authorList>
            <person name="Liu B."/>
            <person name="Wang J."/>
            <person name="Zhu Y."/>
            <person name="Liu G."/>
            <person name="Chen Q."/>
            <person name="Chen Z."/>
            <person name="Lan J."/>
            <person name="Che J."/>
            <person name="Ge C."/>
            <person name="Shi H."/>
            <person name="Pan Z."/>
            <person name="Liu X."/>
        </authorList>
    </citation>
    <scope>NUCLEOTIDE SEQUENCE [LARGE SCALE GENOMIC DNA]</scope>
    <source>
        <strain evidence="2">FJAT-27997</strain>
    </source>
</reference>
<evidence type="ECO:0008006" key="3">
    <source>
        <dbReference type="Google" id="ProtNLM"/>
    </source>
</evidence>
<name>A0A0K9GWJ2_9BACI</name>
<organism evidence="1 2">
    <name type="scientific">Peribacillus loiseleuriae</name>
    <dbReference type="NCBI Taxonomy" id="1679170"/>
    <lineage>
        <taxon>Bacteria</taxon>
        <taxon>Bacillati</taxon>
        <taxon>Bacillota</taxon>
        <taxon>Bacilli</taxon>
        <taxon>Bacillales</taxon>
        <taxon>Bacillaceae</taxon>
        <taxon>Peribacillus</taxon>
    </lineage>
</organism>
<dbReference type="EMBL" id="LFZW01000001">
    <property type="protein sequence ID" value="KMY50981.1"/>
    <property type="molecule type" value="Genomic_DNA"/>
</dbReference>
<protein>
    <recommendedName>
        <fullName evidence="3">DNA-binding protein</fullName>
    </recommendedName>
</protein>
<evidence type="ECO:0000313" key="2">
    <source>
        <dbReference type="Proteomes" id="UP000037146"/>
    </source>
</evidence>
<keyword evidence="2" id="KW-1185">Reference proteome</keyword>
<dbReference type="Proteomes" id="UP000037146">
    <property type="component" value="Unassembled WGS sequence"/>
</dbReference>
<dbReference type="AlphaFoldDB" id="A0A0K9GWJ2"/>
<accession>A0A0K9GWJ2</accession>
<comment type="caution">
    <text evidence="1">The sequence shown here is derived from an EMBL/GenBank/DDBJ whole genome shotgun (WGS) entry which is preliminary data.</text>
</comment>